<dbReference type="PANTHER" id="PTHR34185:SF1">
    <property type="entry name" value="DIADENYLATE CYCLASE"/>
    <property type="match status" value="1"/>
</dbReference>
<proteinExistence type="inferred from homology"/>
<evidence type="ECO:0000256" key="4">
    <source>
        <dbReference type="ARBA" id="ARBA00022692"/>
    </source>
</evidence>
<dbReference type="InterPro" id="IPR014046">
    <property type="entry name" value="C-di-AMP_synthase"/>
</dbReference>
<dbReference type="InterPro" id="IPR003390">
    <property type="entry name" value="DNA_integrity_scan_DisA_N"/>
</dbReference>
<evidence type="ECO:0000256" key="3">
    <source>
        <dbReference type="ARBA" id="ARBA00022679"/>
    </source>
</evidence>
<comment type="catalytic activity">
    <reaction evidence="1 10">
        <text>2 ATP = 3',3'-c-di-AMP + 2 diphosphate</text>
        <dbReference type="Rhea" id="RHEA:35655"/>
        <dbReference type="ChEBI" id="CHEBI:30616"/>
        <dbReference type="ChEBI" id="CHEBI:33019"/>
        <dbReference type="ChEBI" id="CHEBI:71500"/>
        <dbReference type="EC" id="2.7.7.85"/>
    </reaction>
</comment>
<dbReference type="AlphaFoldDB" id="B9DYJ0"/>
<gene>
    <name evidence="10" type="primary">dacA</name>
    <name evidence="12" type="ordered locus">CKR_0264</name>
</gene>
<evidence type="ECO:0000256" key="7">
    <source>
        <dbReference type="ARBA" id="ARBA00022840"/>
    </source>
</evidence>
<dbReference type="InterPro" id="IPR050338">
    <property type="entry name" value="DisA"/>
</dbReference>
<organism evidence="12 13">
    <name type="scientific">Clostridium kluyveri (strain NBRC 12016)</name>
    <dbReference type="NCBI Taxonomy" id="583346"/>
    <lineage>
        <taxon>Bacteria</taxon>
        <taxon>Bacillati</taxon>
        <taxon>Bacillota</taxon>
        <taxon>Clostridia</taxon>
        <taxon>Eubacteriales</taxon>
        <taxon>Clostridiaceae</taxon>
        <taxon>Clostridium</taxon>
    </lineage>
</organism>
<keyword evidence="6 10" id="KW-0547">Nucleotide-binding</keyword>
<dbReference type="Gene3D" id="3.40.1700.10">
    <property type="entry name" value="DNA integrity scanning protein, DisA, N-terminal domain"/>
    <property type="match status" value="1"/>
</dbReference>
<comment type="function">
    <text evidence="10">Catalyzes the condensation of 2 ATP molecules into cyclic di-AMP (c-di-AMP), a second messenger used to regulate differing processes in different bacteria.</text>
</comment>
<dbReference type="Proteomes" id="UP000007969">
    <property type="component" value="Chromosome"/>
</dbReference>
<evidence type="ECO:0000313" key="13">
    <source>
        <dbReference type="Proteomes" id="UP000007969"/>
    </source>
</evidence>
<dbReference type="GO" id="GO:0106408">
    <property type="term" value="F:diadenylate cyclase activity"/>
    <property type="evidence" value="ECO:0007669"/>
    <property type="project" value="UniProtKB-EC"/>
</dbReference>
<feature type="transmembrane region" description="Helical" evidence="10">
    <location>
        <begin position="20"/>
        <end position="40"/>
    </location>
</feature>
<dbReference type="HOGENOM" id="CLU_038561_0_1_9"/>
<dbReference type="PROSITE" id="PS51794">
    <property type="entry name" value="DAC"/>
    <property type="match status" value="1"/>
</dbReference>
<evidence type="ECO:0000256" key="8">
    <source>
        <dbReference type="ARBA" id="ARBA00022989"/>
    </source>
</evidence>
<evidence type="ECO:0000256" key="1">
    <source>
        <dbReference type="ARBA" id="ARBA00000877"/>
    </source>
</evidence>
<dbReference type="RefSeq" id="WP_012620095.1">
    <property type="nucleotide sequence ID" value="NC_011837.1"/>
</dbReference>
<keyword evidence="7 10" id="KW-0067">ATP-binding</keyword>
<evidence type="ECO:0000256" key="2">
    <source>
        <dbReference type="ARBA" id="ARBA00022475"/>
    </source>
</evidence>
<dbReference type="Pfam" id="PF19293">
    <property type="entry name" value="CdaA_N"/>
    <property type="match status" value="1"/>
</dbReference>
<comment type="caution">
    <text evidence="10">Lacks conserved residue(s) required for the propagation of feature annotation.</text>
</comment>
<evidence type="ECO:0000313" key="12">
    <source>
        <dbReference type="EMBL" id="BAH05315.1"/>
    </source>
</evidence>
<keyword evidence="5 10" id="KW-0548">Nucleotidyltransferase</keyword>
<dbReference type="HAMAP" id="MF_01499">
    <property type="entry name" value="DacA"/>
    <property type="match status" value="1"/>
</dbReference>
<dbReference type="InterPro" id="IPR034701">
    <property type="entry name" value="CdaA"/>
</dbReference>
<dbReference type="Pfam" id="PF02457">
    <property type="entry name" value="DAC"/>
    <property type="match status" value="1"/>
</dbReference>
<protein>
    <recommendedName>
        <fullName evidence="10">Diadenylate cyclase</fullName>
        <shortName evidence="10">DAC</shortName>
        <ecNumber evidence="10">2.7.7.85</ecNumber>
    </recommendedName>
    <alternativeName>
        <fullName evidence="10">Cyclic-di-AMP synthase</fullName>
        <shortName evidence="10">c-di-AMP synthase</shortName>
    </alternativeName>
</protein>
<comment type="similarity">
    <text evidence="10">Belongs to the adenylate cyclase family. DacA/CdaA subfamily.</text>
</comment>
<feature type="domain" description="DAC" evidence="11">
    <location>
        <begin position="90"/>
        <end position="250"/>
    </location>
</feature>
<evidence type="ECO:0000256" key="9">
    <source>
        <dbReference type="ARBA" id="ARBA00023136"/>
    </source>
</evidence>
<dbReference type="KEGG" id="ckr:CKR_0264"/>
<dbReference type="EMBL" id="AP009049">
    <property type="protein sequence ID" value="BAH05315.1"/>
    <property type="molecule type" value="Genomic_DNA"/>
</dbReference>
<keyword evidence="4 10" id="KW-0812">Transmembrane</keyword>
<evidence type="ECO:0000259" key="11">
    <source>
        <dbReference type="PROSITE" id="PS51794"/>
    </source>
</evidence>
<dbReference type="InterPro" id="IPR045585">
    <property type="entry name" value="CdaA_N"/>
</dbReference>
<dbReference type="SUPFAM" id="SSF143597">
    <property type="entry name" value="YojJ-like"/>
    <property type="match status" value="1"/>
</dbReference>
<evidence type="ECO:0000256" key="5">
    <source>
        <dbReference type="ARBA" id="ARBA00022695"/>
    </source>
</evidence>
<sequence>MVKLVELLQLTVNSVKNISITSIMDILVVAYILYKVYMLIKETRAEQLLKGIMLIIFLIPISSFFNLVMLNWILTKTLTIGVLSIVIIFQPEIRRALEHLGRTAFNDKHILADEEIMEKVVTEIVTSVESLSQSKTGAIIVIEQVTGLGDVINTGTKLDAVISSSLLENIFVVNTPLHDGATIIRNDRIVSAGCFLPLTNNNQLNKKLGTRHRAAIGISENSDALVIVVSEETGIISFVANGKLMRNYTKDRLKKVLTAIMKKRFQSKSTWREKVIEWKEKLKKIKF</sequence>
<dbReference type="EC" id="2.7.7.85" evidence="10"/>
<reference evidence="13" key="1">
    <citation type="submission" date="2005-09" db="EMBL/GenBank/DDBJ databases">
        <title>Complete genome sequence of Clostridium kluyveri and comparative genomics of Clostridia species.</title>
        <authorList>
            <person name="Inui M."/>
            <person name="Nonaka H."/>
            <person name="Shinoda Y."/>
            <person name="Ikenaga Y."/>
            <person name="Abe M."/>
            <person name="Naito K."/>
            <person name="Vertes A.A."/>
            <person name="Yukawa H."/>
        </authorList>
    </citation>
    <scope>NUCLEOTIDE SEQUENCE [LARGE SCALE GENOMIC DNA]</scope>
    <source>
        <strain evidence="13">NBRC 12016</strain>
    </source>
</reference>
<dbReference type="PIRSF" id="PIRSF004793">
    <property type="entry name" value="UCP004793"/>
    <property type="match status" value="1"/>
</dbReference>
<accession>B9DYJ0</accession>
<feature type="transmembrane region" description="Helical" evidence="10">
    <location>
        <begin position="52"/>
        <end position="74"/>
    </location>
</feature>
<dbReference type="GO" id="GO:0006171">
    <property type="term" value="P:cAMP biosynthetic process"/>
    <property type="evidence" value="ECO:0007669"/>
    <property type="project" value="InterPro"/>
</dbReference>
<keyword evidence="8 10" id="KW-1133">Transmembrane helix</keyword>
<name>B9DYJ0_CLOK1</name>
<dbReference type="FunFam" id="3.40.1700.10:FF:000002">
    <property type="entry name" value="Diadenylate cyclase"/>
    <property type="match status" value="1"/>
</dbReference>
<evidence type="ECO:0000256" key="10">
    <source>
        <dbReference type="HAMAP-Rule" id="MF_01499"/>
    </source>
</evidence>
<dbReference type="PANTHER" id="PTHR34185">
    <property type="entry name" value="DIADENYLATE CYCLASE"/>
    <property type="match status" value="1"/>
</dbReference>
<dbReference type="GO" id="GO:0004016">
    <property type="term" value="F:adenylate cyclase activity"/>
    <property type="evidence" value="ECO:0007669"/>
    <property type="project" value="UniProtKB-UniRule"/>
</dbReference>
<comment type="subunit">
    <text evidence="10">Probably a homodimer.</text>
</comment>
<keyword evidence="9 10" id="KW-0472">Membrane</keyword>
<dbReference type="NCBIfam" id="TIGR00159">
    <property type="entry name" value="diadenylate cyclase CdaA"/>
    <property type="match status" value="1"/>
</dbReference>
<evidence type="ECO:0000256" key="6">
    <source>
        <dbReference type="ARBA" id="ARBA00022741"/>
    </source>
</evidence>
<keyword evidence="2 10" id="KW-1003">Cell membrane</keyword>
<dbReference type="InterPro" id="IPR036888">
    <property type="entry name" value="DNA_integrity_DisA_N_sf"/>
</dbReference>
<keyword evidence="3 10" id="KW-0808">Transferase</keyword>
<dbReference type="GO" id="GO:0005524">
    <property type="term" value="F:ATP binding"/>
    <property type="evidence" value="ECO:0007669"/>
    <property type="project" value="UniProtKB-UniRule"/>
</dbReference>